<evidence type="ECO:0000313" key="1">
    <source>
        <dbReference type="EMBL" id="TKR71491.1"/>
    </source>
</evidence>
<proteinExistence type="predicted"/>
<protein>
    <submittedName>
        <fullName evidence="1">Uncharacterized protein</fullName>
    </submittedName>
</protein>
<accession>A0A4U5MPF9</accession>
<sequence length="129" mass="14980">METTIGFFLNSRCGNDQISPATAQDSKVEFCHMYTCSNQKMMRYKRLESARPGSWGHLFDKIEEAEDICSQLQPRDDAKICLVSIQSMSSRWYEDDMLTPDSNVDENEIFKKENELLEMGNEILERIKP</sequence>
<dbReference type="AlphaFoldDB" id="A0A4U5MPF9"/>
<name>A0A4U5MPF9_POPAL</name>
<comment type="caution">
    <text evidence="1">The sequence shown here is derived from an EMBL/GenBank/DDBJ whole genome shotgun (WGS) entry which is preliminary data.</text>
</comment>
<dbReference type="EMBL" id="RCHU01001178">
    <property type="protein sequence ID" value="TKR71491.1"/>
    <property type="molecule type" value="Genomic_DNA"/>
</dbReference>
<organism evidence="1">
    <name type="scientific">Populus alba</name>
    <name type="common">White poplar</name>
    <dbReference type="NCBI Taxonomy" id="43335"/>
    <lineage>
        <taxon>Eukaryota</taxon>
        <taxon>Viridiplantae</taxon>
        <taxon>Streptophyta</taxon>
        <taxon>Embryophyta</taxon>
        <taxon>Tracheophyta</taxon>
        <taxon>Spermatophyta</taxon>
        <taxon>Magnoliopsida</taxon>
        <taxon>eudicotyledons</taxon>
        <taxon>Gunneridae</taxon>
        <taxon>Pentapetalae</taxon>
        <taxon>rosids</taxon>
        <taxon>fabids</taxon>
        <taxon>Malpighiales</taxon>
        <taxon>Salicaceae</taxon>
        <taxon>Saliceae</taxon>
        <taxon>Populus</taxon>
    </lineage>
</organism>
<gene>
    <name evidence="1" type="ORF">D5086_0000300150</name>
</gene>
<reference evidence="1" key="1">
    <citation type="submission" date="2018-10" db="EMBL/GenBank/DDBJ databases">
        <title>Population genomic analysis revealed the cold adaptation of white poplar.</title>
        <authorList>
            <person name="Liu Y.-J."/>
        </authorList>
    </citation>
    <scope>NUCLEOTIDE SEQUENCE [LARGE SCALE GENOMIC DNA]</scope>
    <source>
        <strain evidence="1">PAL-ZL1</strain>
    </source>
</reference>